<dbReference type="AlphaFoldDB" id="A0A238BYQ1"/>
<organism evidence="4 5">
    <name type="scientific">Onchocerca flexuosa</name>
    <dbReference type="NCBI Taxonomy" id="387005"/>
    <lineage>
        <taxon>Eukaryota</taxon>
        <taxon>Metazoa</taxon>
        <taxon>Ecdysozoa</taxon>
        <taxon>Nematoda</taxon>
        <taxon>Chromadorea</taxon>
        <taxon>Rhabditida</taxon>
        <taxon>Spirurina</taxon>
        <taxon>Spiruromorpha</taxon>
        <taxon>Filarioidea</taxon>
        <taxon>Onchocercidae</taxon>
        <taxon>Onchocerca</taxon>
    </lineage>
</organism>
<evidence type="ECO:0000256" key="1">
    <source>
        <dbReference type="ARBA" id="ARBA00022884"/>
    </source>
</evidence>
<sequence>MFINASLFVQQLADEKKIVYAAGVPARVILKNVSWFTGESWLSWDLKSLFGGAEEDLKFHFDRFGKVQHVKLLYDWETGLHRGFAFVVFENIDDAIKAVQQRNHYINGRKISSTILYDVALRYFPKLSNCEDCNT</sequence>
<dbReference type="PROSITE" id="PS50102">
    <property type="entry name" value="RRM"/>
    <property type="match status" value="1"/>
</dbReference>
<dbReference type="OrthoDB" id="5850064at2759"/>
<dbReference type="SMART" id="SM00360">
    <property type="entry name" value="RRM"/>
    <property type="match status" value="1"/>
</dbReference>
<gene>
    <name evidence="4" type="ORF">X798_03243</name>
</gene>
<dbReference type="GO" id="GO:0003723">
    <property type="term" value="F:RNA binding"/>
    <property type="evidence" value="ECO:0007669"/>
    <property type="project" value="UniProtKB-UniRule"/>
</dbReference>
<keyword evidence="1 2" id="KW-0694">RNA-binding</keyword>
<dbReference type="InterPro" id="IPR052462">
    <property type="entry name" value="SLIRP/GR-RBP-like"/>
</dbReference>
<dbReference type="Pfam" id="PF00076">
    <property type="entry name" value="RRM_1"/>
    <property type="match status" value="1"/>
</dbReference>
<dbReference type="InterPro" id="IPR000504">
    <property type="entry name" value="RRM_dom"/>
</dbReference>
<dbReference type="Proteomes" id="UP000242913">
    <property type="component" value="Unassembled WGS sequence"/>
</dbReference>
<protein>
    <recommendedName>
        <fullName evidence="3">RRM domain-containing protein</fullName>
    </recommendedName>
</protein>
<reference evidence="4 5" key="1">
    <citation type="submission" date="2015-12" db="EMBL/GenBank/DDBJ databases">
        <title>Draft genome of the nematode, Onchocerca flexuosa.</title>
        <authorList>
            <person name="Mitreva M."/>
        </authorList>
    </citation>
    <scope>NUCLEOTIDE SEQUENCE [LARGE SCALE GENOMIC DNA]</scope>
    <source>
        <strain evidence="4">Red Deer</strain>
    </source>
</reference>
<evidence type="ECO:0000256" key="2">
    <source>
        <dbReference type="PROSITE-ProRule" id="PRU00176"/>
    </source>
</evidence>
<proteinExistence type="predicted"/>
<accession>A0A238BYQ1</accession>
<evidence type="ECO:0000313" key="4">
    <source>
        <dbReference type="EMBL" id="OZC09840.1"/>
    </source>
</evidence>
<dbReference type="InterPro" id="IPR035979">
    <property type="entry name" value="RBD_domain_sf"/>
</dbReference>
<evidence type="ECO:0000313" key="5">
    <source>
        <dbReference type="Proteomes" id="UP000242913"/>
    </source>
</evidence>
<dbReference type="SUPFAM" id="SSF54928">
    <property type="entry name" value="RNA-binding domain, RBD"/>
    <property type="match status" value="1"/>
</dbReference>
<dbReference type="EMBL" id="KZ269991">
    <property type="protein sequence ID" value="OZC09840.1"/>
    <property type="molecule type" value="Genomic_DNA"/>
</dbReference>
<dbReference type="PANTHER" id="PTHR48027">
    <property type="entry name" value="HETEROGENEOUS NUCLEAR RIBONUCLEOPROTEIN 87F-RELATED"/>
    <property type="match status" value="1"/>
</dbReference>
<feature type="domain" description="RRM" evidence="3">
    <location>
        <begin position="26"/>
        <end position="122"/>
    </location>
</feature>
<dbReference type="Gene3D" id="3.30.70.330">
    <property type="match status" value="1"/>
</dbReference>
<dbReference type="InterPro" id="IPR012677">
    <property type="entry name" value="Nucleotide-bd_a/b_plait_sf"/>
</dbReference>
<name>A0A238BYQ1_9BILA</name>
<keyword evidence="5" id="KW-1185">Reference proteome</keyword>
<evidence type="ECO:0000259" key="3">
    <source>
        <dbReference type="PROSITE" id="PS50102"/>
    </source>
</evidence>